<feature type="transmembrane region" description="Helical" evidence="1">
    <location>
        <begin position="16"/>
        <end position="38"/>
    </location>
</feature>
<proteinExistence type="predicted"/>
<dbReference type="KEGG" id="htq:FRZ44_51260"/>
<keyword evidence="1" id="KW-0472">Membrane</keyword>
<evidence type="ECO:0000256" key="1">
    <source>
        <dbReference type="SAM" id="Phobius"/>
    </source>
</evidence>
<keyword evidence="1" id="KW-1133">Transmembrane helix</keyword>
<dbReference type="EMBL" id="CP042906">
    <property type="protein sequence ID" value="QEX19811.1"/>
    <property type="molecule type" value="Genomic_DNA"/>
</dbReference>
<evidence type="ECO:0000313" key="3">
    <source>
        <dbReference type="Proteomes" id="UP000326202"/>
    </source>
</evidence>
<keyword evidence="3" id="KW-1185">Reference proteome</keyword>
<accession>A0A5J6MRI6</accession>
<reference evidence="2 3" key="1">
    <citation type="submission" date="2019-08" db="EMBL/GenBank/DDBJ databases">
        <title>Hyperibacter terrae gen. nov., sp. nov. and Hyperibacter viscosus sp. nov., two new members in the family Rhodospirillaceae isolated from the rhizosphere of Hypericum perforatum.</title>
        <authorList>
            <person name="Noviana Z."/>
        </authorList>
    </citation>
    <scope>NUCLEOTIDE SEQUENCE [LARGE SCALE GENOMIC DNA]</scope>
    <source>
        <strain evidence="2 3">R5913</strain>
    </source>
</reference>
<keyword evidence="1" id="KW-0812">Transmembrane</keyword>
<organism evidence="2 3">
    <name type="scientific">Hypericibacter terrae</name>
    <dbReference type="NCBI Taxonomy" id="2602015"/>
    <lineage>
        <taxon>Bacteria</taxon>
        <taxon>Pseudomonadati</taxon>
        <taxon>Pseudomonadota</taxon>
        <taxon>Alphaproteobacteria</taxon>
        <taxon>Rhodospirillales</taxon>
        <taxon>Dongiaceae</taxon>
        <taxon>Hypericibacter</taxon>
    </lineage>
</organism>
<evidence type="ECO:0000313" key="2">
    <source>
        <dbReference type="EMBL" id="QEX19811.1"/>
    </source>
</evidence>
<feature type="transmembrane region" description="Helical" evidence="1">
    <location>
        <begin position="44"/>
        <end position="66"/>
    </location>
</feature>
<gene>
    <name evidence="2" type="ORF">FRZ44_51260</name>
</gene>
<dbReference type="Proteomes" id="UP000326202">
    <property type="component" value="Chromosome"/>
</dbReference>
<dbReference type="AlphaFoldDB" id="A0A5J6MRI6"/>
<protein>
    <submittedName>
        <fullName evidence="2">Uncharacterized protein</fullName>
    </submittedName>
</protein>
<sequence length="77" mass="8381">MNGPGSDPRSSGIYRIIRVVFGADLVIGVALAAAGYWLWDRVEIWTAGLGLAAVGLLMLLLFPILMRRSGRPDINRN</sequence>
<name>A0A5J6MRI6_9PROT</name>